<dbReference type="InterPro" id="IPR027396">
    <property type="entry name" value="DsrEFH-like"/>
</dbReference>
<dbReference type="AlphaFoldDB" id="A0A1E7QA46"/>
<evidence type="ECO:0000313" key="2">
    <source>
        <dbReference type="EMBL" id="OEY71064.1"/>
    </source>
</evidence>
<dbReference type="EMBL" id="MKEK01000001">
    <property type="protein sequence ID" value="OEY71064.1"/>
    <property type="molecule type" value="Genomic_DNA"/>
</dbReference>
<evidence type="ECO:0000313" key="3">
    <source>
        <dbReference type="Proteomes" id="UP000242258"/>
    </source>
</evidence>
<protein>
    <submittedName>
        <fullName evidence="2">Uncharacterized protein</fullName>
    </submittedName>
</protein>
<dbReference type="Pfam" id="PF02635">
    <property type="entry name" value="DsrE"/>
    <property type="match status" value="1"/>
</dbReference>
<dbReference type="SUPFAM" id="SSF75169">
    <property type="entry name" value="DsrEFH-like"/>
    <property type="match status" value="1"/>
</dbReference>
<feature type="signal peptide" evidence="1">
    <location>
        <begin position="1"/>
        <end position="32"/>
    </location>
</feature>
<sequence>MNTKANLSVIAKRATYTTLIGFMLCSSFIASAGSEAFKAGPVIKNYGKIAEVNSSLIIPADMKFKVAFDLGSAAKPDEVNRSIETLARFINMHVAAGVKLEDISLAMVVHGKAASDMTKDSFYQQLNAGSSNKSSNKKQSNANKDLIAELVKQGVKFYVCGQTAAYYGITADDLLPGVDMALSALTAHAVLANQGYSVNPF</sequence>
<dbReference type="PANTHER" id="PTHR37691">
    <property type="entry name" value="BLR3518 PROTEIN"/>
    <property type="match status" value="1"/>
</dbReference>
<keyword evidence="3" id="KW-1185">Reference proteome</keyword>
<organism evidence="2 3">
    <name type="scientific">Rheinheimera salexigens</name>
    <dbReference type="NCBI Taxonomy" id="1628148"/>
    <lineage>
        <taxon>Bacteria</taxon>
        <taxon>Pseudomonadati</taxon>
        <taxon>Pseudomonadota</taxon>
        <taxon>Gammaproteobacteria</taxon>
        <taxon>Chromatiales</taxon>
        <taxon>Chromatiaceae</taxon>
        <taxon>Rheinheimera</taxon>
    </lineage>
</organism>
<dbReference type="STRING" id="1628148.BI198_11590"/>
<name>A0A1E7QA46_9GAMM</name>
<keyword evidence="1" id="KW-0732">Signal</keyword>
<accession>A0A1E7QA46</accession>
<evidence type="ECO:0000256" key="1">
    <source>
        <dbReference type="SAM" id="SignalP"/>
    </source>
</evidence>
<gene>
    <name evidence="2" type="ORF">BI198_11590</name>
</gene>
<proteinExistence type="predicted"/>
<feature type="chain" id="PRO_5009200546" evidence="1">
    <location>
        <begin position="33"/>
        <end position="201"/>
    </location>
</feature>
<comment type="caution">
    <text evidence="2">The sequence shown here is derived from an EMBL/GenBank/DDBJ whole genome shotgun (WGS) entry which is preliminary data.</text>
</comment>
<reference evidence="3" key="1">
    <citation type="submission" date="2016-09" db="EMBL/GenBank/DDBJ databases">
        <authorList>
            <person name="Wan X."/>
            <person name="Hou S."/>
        </authorList>
    </citation>
    <scope>NUCLEOTIDE SEQUENCE [LARGE SCALE GENOMIC DNA]</scope>
    <source>
        <strain evidence="3">KH87</strain>
    </source>
</reference>
<dbReference type="Gene3D" id="3.40.1260.10">
    <property type="entry name" value="DsrEFH-like"/>
    <property type="match status" value="1"/>
</dbReference>
<dbReference type="PANTHER" id="PTHR37691:SF1">
    <property type="entry name" value="BLR3518 PROTEIN"/>
    <property type="match status" value="1"/>
</dbReference>
<dbReference type="InterPro" id="IPR003787">
    <property type="entry name" value="Sulphur_relay_DsrE/F-like"/>
</dbReference>
<dbReference type="Proteomes" id="UP000242258">
    <property type="component" value="Unassembled WGS sequence"/>
</dbReference>